<accession>A0A238Z1S0</accession>
<sequence length="112" mass="13063">MQHQEYLTTFENLNEKLATEIALLLYFSTNSCNVGEALEPKVRSLLENNFPKIKFYNIDLNLSPEIAPKYNAFVEPTILVFFDGKETIRKSRNIGIFELENAIKRPYKLIFE</sequence>
<dbReference type="RefSeq" id="WP_089379270.1">
    <property type="nucleotide sequence ID" value="NZ_FZNX01000005.1"/>
</dbReference>
<protein>
    <submittedName>
        <fullName evidence="2">Thioredoxin</fullName>
    </submittedName>
</protein>
<dbReference type="EMBL" id="FZNX01000005">
    <property type="protein sequence ID" value="SNR77316.1"/>
    <property type="molecule type" value="Genomic_DNA"/>
</dbReference>
<evidence type="ECO:0000313" key="2">
    <source>
        <dbReference type="EMBL" id="SNR77316.1"/>
    </source>
</evidence>
<proteinExistence type="predicted"/>
<dbReference type="Gene3D" id="3.40.30.10">
    <property type="entry name" value="Glutaredoxin"/>
    <property type="match status" value="1"/>
</dbReference>
<evidence type="ECO:0000313" key="3">
    <source>
        <dbReference type="Proteomes" id="UP000198412"/>
    </source>
</evidence>
<name>A0A238Z1S0_9FLAO</name>
<feature type="domain" description="Thioredoxin" evidence="1">
    <location>
        <begin position="9"/>
        <end position="91"/>
    </location>
</feature>
<dbReference type="OrthoDB" id="411356at2"/>
<dbReference type="AlphaFoldDB" id="A0A238Z1S0"/>
<dbReference type="Proteomes" id="UP000198412">
    <property type="component" value="Unassembled WGS sequence"/>
</dbReference>
<reference evidence="3" key="1">
    <citation type="submission" date="2017-06" db="EMBL/GenBank/DDBJ databases">
        <authorList>
            <person name="Varghese N."/>
            <person name="Submissions S."/>
        </authorList>
    </citation>
    <scope>NUCLEOTIDE SEQUENCE [LARGE SCALE GENOMIC DNA]</scope>
    <source>
        <strain evidence="3">DSM 27993</strain>
    </source>
</reference>
<keyword evidence="3" id="KW-1185">Reference proteome</keyword>
<evidence type="ECO:0000259" key="1">
    <source>
        <dbReference type="Pfam" id="PF00085"/>
    </source>
</evidence>
<organism evidence="2 3">
    <name type="scientific">Lutibacter flavus</name>
    <dbReference type="NCBI Taxonomy" id="691689"/>
    <lineage>
        <taxon>Bacteria</taxon>
        <taxon>Pseudomonadati</taxon>
        <taxon>Bacteroidota</taxon>
        <taxon>Flavobacteriia</taxon>
        <taxon>Flavobacteriales</taxon>
        <taxon>Flavobacteriaceae</taxon>
        <taxon>Lutibacter</taxon>
    </lineage>
</organism>
<dbReference type="InterPro" id="IPR013766">
    <property type="entry name" value="Thioredoxin_domain"/>
</dbReference>
<dbReference type="CDD" id="cd02947">
    <property type="entry name" value="TRX_family"/>
    <property type="match status" value="1"/>
</dbReference>
<dbReference type="SUPFAM" id="SSF52833">
    <property type="entry name" value="Thioredoxin-like"/>
    <property type="match status" value="1"/>
</dbReference>
<gene>
    <name evidence="2" type="ORF">SAMN04488111_3015</name>
</gene>
<dbReference type="Pfam" id="PF00085">
    <property type="entry name" value="Thioredoxin"/>
    <property type="match status" value="1"/>
</dbReference>
<dbReference type="InterPro" id="IPR036249">
    <property type="entry name" value="Thioredoxin-like_sf"/>
</dbReference>